<comment type="similarity">
    <text evidence="1">Belongs to the NAD(P)-dependent epimerase/dehydratase family.</text>
</comment>
<dbReference type="Proteomes" id="UP001629246">
    <property type="component" value="Unassembled WGS sequence"/>
</dbReference>
<dbReference type="Gene3D" id="3.40.50.720">
    <property type="entry name" value="NAD(P)-binding Rossmann-like Domain"/>
    <property type="match status" value="1"/>
</dbReference>
<protein>
    <submittedName>
        <fullName evidence="5">NAD(P)-dependent oxidoreductase</fullName>
    </submittedName>
</protein>
<organism evidence="5 6">
    <name type="scientific">Herbaspirillum lusitanum</name>
    <dbReference type="NCBI Taxonomy" id="213312"/>
    <lineage>
        <taxon>Bacteria</taxon>
        <taxon>Pseudomonadati</taxon>
        <taxon>Pseudomonadota</taxon>
        <taxon>Betaproteobacteria</taxon>
        <taxon>Burkholderiales</taxon>
        <taxon>Oxalobacteraceae</taxon>
        <taxon>Herbaspirillum</taxon>
    </lineage>
</organism>
<proteinExistence type="inferred from homology"/>
<accession>A0ABW9A4Z1</accession>
<reference evidence="5 6" key="1">
    <citation type="journal article" date="2024" name="Chem. Sci.">
        <title>Discovery of megapolipeptins by genome mining of a Burkholderiales bacteria collection.</title>
        <authorList>
            <person name="Paulo B.S."/>
            <person name="Recchia M.J.J."/>
            <person name="Lee S."/>
            <person name="Fergusson C.H."/>
            <person name="Romanowski S.B."/>
            <person name="Hernandez A."/>
            <person name="Krull N."/>
            <person name="Liu D.Y."/>
            <person name="Cavanagh H."/>
            <person name="Bos A."/>
            <person name="Gray C.A."/>
            <person name="Murphy B.T."/>
            <person name="Linington R.G."/>
            <person name="Eustaquio A.S."/>
        </authorList>
    </citation>
    <scope>NUCLEOTIDE SEQUENCE [LARGE SCALE GENOMIC DNA]</scope>
    <source>
        <strain evidence="5 6">RL21-008-BIB-A</strain>
    </source>
</reference>
<dbReference type="SUPFAM" id="SSF51735">
    <property type="entry name" value="NAD(P)-binding Rossmann-fold domains"/>
    <property type="match status" value="1"/>
</dbReference>
<evidence type="ECO:0000313" key="6">
    <source>
        <dbReference type="Proteomes" id="UP001629246"/>
    </source>
</evidence>
<sequence>MSGAALDSRPDQPVAEAWQTQRFARLLLTGAAGGIGKVLRPRLAGFADSVRISDLAPAMQAGGNAAPAAHEQAQACDLADRAAVDALVEGCDAIIHLGGVSVERPFEEILEANIKGVFHIYEAARRHQVRRVIFASSNHVTGYYRQDQKIDAHDLRRPDGYYGLSKSYGEDMAQFYFDRYGVETVSIRIGSVFPEAKDRRMMASWMSLDDFEQLLRRALFIPGVGHTVVYGMSDNAHTWWDNRRAARLGFAPRDSSEIFRAKVEAQPRPATTDPVAVLQGGAFTTVGPFDPQ</sequence>
<dbReference type="Pfam" id="PF01370">
    <property type="entry name" value="Epimerase"/>
    <property type="match status" value="1"/>
</dbReference>
<dbReference type="RefSeq" id="WP_408156088.1">
    <property type="nucleotide sequence ID" value="NZ_JAQQFM010000003.1"/>
</dbReference>
<evidence type="ECO:0000256" key="1">
    <source>
        <dbReference type="ARBA" id="ARBA00007637"/>
    </source>
</evidence>
<gene>
    <name evidence="5" type="ORF">PQR62_06700</name>
</gene>
<evidence type="ECO:0000256" key="3">
    <source>
        <dbReference type="ARBA" id="ARBA00023027"/>
    </source>
</evidence>
<keyword evidence="6" id="KW-1185">Reference proteome</keyword>
<name>A0ABW9A4Z1_9BURK</name>
<dbReference type="InterPro" id="IPR036291">
    <property type="entry name" value="NAD(P)-bd_dom_sf"/>
</dbReference>
<dbReference type="EMBL" id="JAQQFM010000003">
    <property type="protein sequence ID" value="MFL9923943.1"/>
    <property type="molecule type" value="Genomic_DNA"/>
</dbReference>
<dbReference type="PANTHER" id="PTHR43103:SF5">
    <property type="entry name" value="4-EPIMERASE, PUTATIVE (AFU_ORTHOLOGUE AFUA_7G00360)-RELATED"/>
    <property type="match status" value="1"/>
</dbReference>
<keyword evidence="3" id="KW-0520">NAD</keyword>
<comment type="caution">
    <text evidence="5">The sequence shown here is derived from an EMBL/GenBank/DDBJ whole genome shotgun (WGS) entry which is preliminary data.</text>
</comment>
<evidence type="ECO:0000313" key="5">
    <source>
        <dbReference type="EMBL" id="MFL9923943.1"/>
    </source>
</evidence>
<dbReference type="CDD" id="cd08946">
    <property type="entry name" value="SDR_e"/>
    <property type="match status" value="1"/>
</dbReference>
<evidence type="ECO:0000256" key="2">
    <source>
        <dbReference type="ARBA" id="ARBA00023002"/>
    </source>
</evidence>
<feature type="domain" description="NAD-dependent epimerase/dehydratase" evidence="4">
    <location>
        <begin position="27"/>
        <end position="203"/>
    </location>
</feature>
<keyword evidence="2" id="KW-0560">Oxidoreductase</keyword>
<dbReference type="PANTHER" id="PTHR43103">
    <property type="entry name" value="NUCLEOSIDE-DIPHOSPHATE-SUGAR EPIMERASE"/>
    <property type="match status" value="1"/>
</dbReference>
<evidence type="ECO:0000259" key="4">
    <source>
        <dbReference type="Pfam" id="PF01370"/>
    </source>
</evidence>
<dbReference type="InterPro" id="IPR001509">
    <property type="entry name" value="Epimerase_deHydtase"/>
</dbReference>